<dbReference type="AlphaFoldDB" id="A0A672UFT2"/>
<reference evidence="1 2" key="1">
    <citation type="submission" date="2019-11" db="EMBL/GenBank/DDBJ databases">
        <title>Strigops habroptila (kakapo) genome, bStrHab1, primary haplotype, v2.</title>
        <authorList>
            <person name="Jarvis E.D."/>
            <person name="Howard J."/>
            <person name="Rhie A."/>
            <person name="Phillippy A."/>
            <person name="Korlach J."/>
            <person name="Digby A."/>
            <person name="Iorns D."/>
            <person name="Eason D."/>
            <person name="Robertson B."/>
            <person name="Raemaekers T."/>
            <person name="Howe K."/>
            <person name="Lewin H."/>
            <person name="Damas J."/>
            <person name="Hastie A."/>
            <person name="Tracey A."/>
            <person name="Chow W."/>
            <person name="Fedrigo O."/>
        </authorList>
    </citation>
    <scope>NUCLEOTIDE SEQUENCE [LARGE SCALE GENOMIC DNA]</scope>
</reference>
<dbReference type="Proteomes" id="UP000472266">
    <property type="component" value="Chromosome 18"/>
</dbReference>
<proteinExistence type="predicted"/>
<accession>A0A672UFT2</accession>
<keyword evidence="2" id="KW-1185">Reference proteome</keyword>
<dbReference type="InParanoid" id="A0A672UFT2"/>
<dbReference type="Ensembl" id="ENSSHBT00005015906.1">
    <property type="protein sequence ID" value="ENSSHBP00005013215.1"/>
    <property type="gene ID" value="ENSSHBG00005011598.1"/>
</dbReference>
<organism evidence="1 2">
    <name type="scientific">Strigops habroptila</name>
    <name type="common">Kakapo</name>
    <dbReference type="NCBI Taxonomy" id="2489341"/>
    <lineage>
        <taxon>Eukaryota</taxon>
        <taxon>Metazoa</taxon>
        <taxon>Chordata</taxon>
        <taxon>Craniata</taxon>
        <taxon>Vertebrata</taxon>
        <taxon>Euteleostomi</taxon>
        <taxon>Archelosauria</taxon>
        <taxon>Archosauria</taxon>
        <taxon>Dinosauria</taxon>
        <taxon>Saurischia</taxon>
        <taxon>Theropoda</taxon>
        <taxon>Coelurosauria</taxon>
        <taxon>Aves</taxon>
        <taxon>Neognathae</taxon>
        <taxon>Neoaves</taxon>
        <taxon>Telluraves</taxon>
        <taxon>Australaves</taxon>
        <taxon>Psittaciformes</taxon>
        <taxon>Psittacidae</taxon>
        <taxon>Strigops</taxon>
    </lineage>
</organism>
<protein>
    <submittedName>
        <fullName evidence="1">Uncharacterized protein</fullName>
    </submittedName>
</protein>
<evidence type="ECO:0000313" key="1">
    <source>
        <dbReference type="Ensembl" id="ENSSHBP00005013215.1"/>
    </source>
</evidence>
<sequence>MDLVQPLGQSCPVCHLFPRAPAACKSCRHLALPVIILPTPGEHCPLPAARERSCWCWPGQSPACALLSVAASPSTGLSMSCCEDRGWGVGAGKGAVSAQGSPGYCRLCHPLHRHGSAGTGAELSCLCPKGWALR</sequence>
<name>A0A672UFT2_STRHB</name>
<evidence type="ECO:0000313" key="2">
    <source>
        <dbReference type="Proteomes" id="UP000472266"/>
    </source>
</evidence>
<reference evidence="1" key="3">
    <citation type="submission" date="2025-09" db="UniProtKB">
        <authorList>
            <consortium name="Ensembl"/>
        </authorList>
    </citation>
    <scope>IDENTIFICATION</scope>
</reference>
<reference evidence="1" key="2">
    <citation type="submission" date="2025-08" db="UniProtKB">
        <authorList>
            <consortium name="Ensembl"/>
        </authorList>
    </citation>
    <scope>IDENTIFICATION</scope>
</reference>